<evidence type="ECO:0000313" key="9">
    <source>
        <dbReference type="EMBL" id="KAK2157625.1"/>
    </source>
</evidence>
<dbReference type="PANTHER" id="PTHR11616:SF265">
    <property type="entry name" value="TRANSPORTER"/>
    <property type="match status" value="1"/>
</dbReference>
<evidence type="ECO:0000256" key="2">
    <source>
        <dbReference type="ARBA" id="ARBA00022448"/>
    </source>
</evidence>
<feature type="binding site" evidence="6">
    <location>
        <position position="57"/>
    </location>
    <ligand>
        <name>Na(+)</name>
        <dbReference type="ChEBI" id="CHEBI:29101"/>
        <label>1</label>
    </ligand>
</feature>
<dbReference type="SUPFAM" id="SSF161070">
    <property type="entry name" value="SNF-like"/>
    <property type="match status" value="1"/>
</dbReference>
<sequence>MVEWLEYCAANLHALGSNPVCPGLAFLAYPSAVAQLPISPLWSCLFFLMLFFLGLDSQFCTLEGFITACVDEWPRLLRKRKEWFVAVVCIVSYLIGLSMVTEVNRSEFIIMAGGDSTKWQNLIPPITWKSSVKRPGSLDDRGSNIKYGQFSQHPSSQPTRPQSNSTHQTPGQ</sequence>
<dbReference type="Proteomes" id="UP001208570">
    <property type="component" value="Unassembled WGS sequence"/>
</dbReference>
<dbReference type="AlphaFoldDB" id="A0AAD9JS61"/>
<feature type="region of interest" description="Disordered" evidence="7">
    <location>
        <begin position="133"/>
        <end position="172"/>
    </location>
</feature>
<dbReference type="GO" id="GO:0043005">
    <property type="term" value="C:neuron projection"/>
    <property type="evidence" value="ECO:0007669"/>
    <property type="project" value="TreeGrafter"/>
</dbReference>
<feature type="compositionally biased region" description="Polar residues" evidence="7">
    <location>
        <begin position="149"/>
        <end position="172"/>
    </location>
</feature>
<evidence type="ECO:0000256" key="6">
    <source>
        <dbReference type="PIRSR" id="PIRSR600175-1"/>
    </source>
</evidence>
<accession>A0AAD9JS61</accession>
<evidence type="ECO:0000256" key="7">
    <source>
        <dbReference type="SAM" id="MobiDB-lite"/>
    </source>
</evidence>
<keyword evidence="6" id="KW-0915">Sodium</keyword>
<protein>
    <submittedName>
        <fullName evidence="9">Uncharacterized protein</fullName>
    </submittedName>
</protein>
<evidence type="ECO:0000256" key="1">
    <source>
        <dbReference type="ARBA" id="ARBA00004141"/>
    </source>
</evidence>
<dbReference type="PROSITE" id="PS50267">
    <property type="entry name" value="NA_NEUROTRAN_SYMP_3"/>
    <property type="match status" value="1"/>
</dbReference>
<feature type="transmembrane region" description="Helical" evidence="8">
    <location>
        <begin position="83"/>
        <end position="101"/>
    </location>
</feature>
<keyword evidence="3 8" id="KW-0812">Transmembrane</keyword>
<gene>
    <name evidence="9" type="ORF">LSH36_188g09079</name>
</gene>
<keyword evidence="4 8" id="KW-1133">Transmembrane helix</keyword>
<proteinExistence type="predicted"/>
<name>A0AAD9JS61_9ANNE</name>
<feature type="binding site" evidence="6">
    <location>
        <position position="53"/>
    </location>
    <ligand>
        <name>Na(+)</name>
        <dbReference type="ChEBI" id="CHEBI:29101"/>
        <label>1</label>
    </ligand>
</feature>
<dbReference type="PANTHER" id="PTHR11616">
    <property type="entry name" value="SODIUM/CHLORIDE DEPENDENT TRANSPORTER"/>
    <property type="match status" value="1"/>
</dbReference>
<dbReference type="InterPro" id="IPR037272">
    <property type="entry name" value="SNS_sf"/>
</dbReference>
<comment type="caution">
    <text evidence="9">The sequence shown here is derived from an EMBL/GenBank/DDBJ whole genome shotgun (WGS) entry which is preliminary data.</text>
</comment>
<dbReference type="Pfam" id="PF00209">
    <property type="entry name" value="SNF"/>
    <property type="match status" value="1"/>
</dbReference>
<organism evidence="9 10">
    <name type="scientific">Paralvinella palmiformis</name>
    <dbReference type="NCBI Taxonomy" id="53620"/>
    <lineage>
        <taxon>Eukaryota</taxon>
        <taxon>Metazoa</taxon>
        <taxon>Spiralia</taxon>
        <taxon>Lophotrochozoa</taxon>
        <taxon>Annelida</taxon>
        <taxon>Polychaeta</taxon>
        <taxon>Sedentaria</taxon>
        <taxon>Canalipalpata</taxon>
        <taxon>Terebellida</taxon>
        <taxon>Terebelliformia</taxon>
        <taxon>Alvinellidae</taxon>
        <taxon>Paralvinella</taxon>
    </lineage>
</organism>
<keyword evidence="2" id="KW-0813">Transport</keyword>
<dbReference type="GO" id="GO:0005332">
    <property type="term" value="F:gamma-aminobutyric acid:sodium:chloride symporter activity"/>
    <property type="evidence" value="ECO:0007669"/>
    <property type="project" value="TreeGrafter"/>
</dbReference>
<reference evidence="9" key="1">
    <citation type="journal article" date="2023" name="Mol. Biol. Evol.">
        <title>Third-Generation Sequencing Reveals the Adaptive Role of the Epigenome in Three Deep-Sea Polychaetes.</title>
        <authorList>
            <person name="Perez M."/>
            <person name="Aroh O."/>
            <person name="Sun Y."/>
            <person name="Lan Y."/>
            <person name="Juniper S.K."/>
            <person name="Young C.R."/>
            <person name="Angers B."/>
            <person name="Qian P.Y."/>
        </authorList>
    </citation>
    <scope>NUCLEOTIDE SEQUENCE</scope>
    <source>
        <strain evidence="9">P08H-3</strain>
    </source>
</reference>
<feature type="transmembrane region" description="Helical" evidence="8">
    <location>
        <begin position="32"/>
        <end position="55"/>
    </location>
</feature>
<dbReference type="EMBL" id="JAODUP010000188">
    <property type="protein sequence ID" value="KAK2157625.1"/>
    <property type="molecule type" value="Genomic_DNA"/>
</dbReference>
<evidence type="ECO:0000256" key="3">
    <source>
        <dbReference type="ARBA" id="ARBA00022692"/>
    </source>
</evidence>
<evidence type="ECO:0000256" key="8">
    <source>
        <dbReference type="SAM" id="Phobius"/>
    </source>
</evidence>
<evidence type="ECO:0000256" key="5">
    <source>
        <dbReference type="ARBA" id="ARBA00023136"/>
    </source>
</evidence>
<feature type="binding site" evidence="6">
    <location>
        <position position="56"/>
    </location>
    <ligand>
        <name>Na(+)</name>
        <dbReference type="ChEBI" id="CHEBI:29101"/>
        <label>1</label>
    </ligand>
</feature>
<keyword evidence="10" id="KW-1185">Reference proteome</keyword>
<dbReference type="InterPro" id="IPR000175">
    <property type="entry name" value="Na/ntran_symport"/>
</dbReference>
<dbReference type="GO" id="GO:0005886">
    <property type="term" value="C:plasma membrane"/>
    <property type="evidence" value="ECO:0007669"/>
    <property type="project" value="TreeGrafter"/>
</dbReference>
<keyword evidence="6" id="KW-0479">Metal-binding</keyword>
<evidence type="ECO:0000256" key="4">
    <source>
        <dbReference type="ARBA" id="ARBA00022989"/>
    </source>
</evidence>
<evidence type="ECO:0000313" key="10">
    <source>
        <dbReference type="Proteomes" id="UP001208570"/>
    </source>
</evidence>
<dbReference type="GO" id="GO:0046872">
    <property type="term" value="F:metal ion binding"/>
    <property type="evidence" value="ECO:0007669"/>
    <property type="project" value="UniProtKB-KW"/>
</dbReference>
<keyword evidence="5 8" id="KW-0472">Membrane</keyword>
<comment type="subcellular location">
    <subcellularLocation>
        <location evidence="1">Membrane</location>
        <topology evidence="1">Multi-pass membrane protein</topology>
    </subcellularLocation>
</comment>